<feature type="compositionally biased region" description="Low complexity" evidence="1">
    <location>
        <begin position="285"/>
        <end position="300"/>
    </location>
</feature>
<organism evidence="3 4">
    <name type="scientific">Daphnia pulex</name>
    <name type="common">Water flea</name>
    <dbReference type="NCBI Taxonomy" id="6669"/>
    <lineage>
        <taxon>Eukaryota</taxon>
        <taxon>Metazoa</taxon>
        <taxon>Ecdysozoa</taxon>
        <taxon>Arthropoda</taxon>
        <taxon>Crustacea</taxon>
        <taxon>Branchiopoda</taxon>
        <taxon>Diplostraca</taxon>
        <taxon>Cladocera</taxon>
        <taxon>Anomopoda</taxon>
        <taxon>Daphniidae</taxon>
        <taxon>Daphnia</taxon>
    </lineage>
</organism>
<dbReference type="PANTHER" id="PTHR34008">
    <property type="entry name" value="REPETITIVE PROLINE-RICH CELL WALL PROTEIN 1"/>
    <property type="match status" value="1"/>
</dbReference>
<proteinExistence type="predicted"/>
<feature type="compositionally biased region" description="Pro residues" evidence="1">
    <location>
        <begin position="136"/>
        <end position="159"/>
    </location>
</feature>
<dbReference type="AlphaFoldDB" id="E9G1Q3"/>
<feature type="compositionally biased region" description="Polar residues" evidence="1">
    <location>
        <begin position="258"/>
        <end position="270"/>
    </location>
</feature>
<dbReference type="KEGG" id="dpx:DAPPUDRAFT_307844"/>
<accession>E9G1Q3</accession>
<evidence type="ECO:0000313" key="4">
    <source>
        <dbReference type="Proteomes" id="UP000000305"/>
    </source>
</evidence>
<feature type="compositionally biased region" description="Polar residues" evidence="1">
    <location>
        <begin position="371"/>
        <end position="387"/>
    </location>
</feature>
<keyword evidence="4" id="KW-1185">Reference proteome</keyword>
<dbReference type="OrthoDB" id="6368800at2759"/>
<evidence type="ECO:0008006" key="5">
    <source>
        <dbReference type="Google" id="ProtNLM"/>
    </source>
</evidence>
<evidence type="ECO:0000256" key="2">
    <source>
        <dbReference type="SAM" id="SignalP"/>
    </source>
</evidence>
<feature type="compositionally biased region" description="Low complexity" evidence="1">
    <location>
        <begin position="204"/>
        <end position="217"/>
    </location>
</feature>
<feature type="compositionally biased region" description="Basic and acidic residues" evidence="1">
    <location>
        <begin position="303"/>
        <end position="313"/>
    </location>
</feature>
<dbReference type="PRINTS" id="PR01217">
    <property type="entry name" value="PRICHEXTENSN"/>
</dbReference>
<dbReference type="OMA" id="SAHRVEN"/>
<evidence type="ECO:0000313" key="3">
    <source>
        <dbReference type="EMBL" id="EFX86536.1"/>
    </source>
</evidence>
<feature type="compositionally biased region" description="Low complexity" evidence="1">
    <location>
        <begin position="180"/>
        <end position="190"/>
    </location>
</feature>
<protein>
    <recommendedName>
        <fullName evidence="5">Extensin</fullName>
    </recommendedName>
</protein>
<feature type="compositionally biased region" description="Low complexity" evidence="1">
    <location>
        <begin position="231"/>
        <end position="248"/>
    </location>
</feature>
<reference evidence="3 4" key="1">
    <citation type="journal article" date="2011" name="Science">
        <title>The ecoresponsive genome of Daphnia pulex.</title>
        <authorList>
            <person name="Colbourne J.K."/>
            <person name="Pfrender M.E."/>
            <person name="Gilbert D."/>
            <person name="Thomas W.K."/>
            <person name="Tucker A."/>
            <person name="Oakley T.H."/>
            <person name="Tokishita S."/>
            <person name="Aerts A."/>
            <person name="Arnold G.J."/>
            <person name="Basu M.K."/>
            <person name="Bauer D.J."/>
            <person name="Caceres C.E."/>
            <person name="Carmel L."/>
            <person name="Casola C."/>
            <person name="Choi J.H."/>
            <person name="Detter J.C."/>
            <person name="Dong Q."/>
            <person name="Dusheyko S."/>
            <person name="Eads B.D."/>
            <person name="Frohlich T."/>
            <person name="Geiler-Samerotte K.A."/>
            <person name="Gerlach D."/>
            <person name="Hatcher P."/>
            <person name="Jogdeo S."/>
            <person name="Krijgsveld J."/>
            <person name="Kriventseva E.V."/>
            <person name="Kultz D."/>
            <person name="Laforsch C."/>
            <person name="Lindquist E."/>
            <person name="Lopez J."/>
            <person name="Manak J.R."/>
            <person name="Muller J."/>
            <person name="Pangilinan J."/>
            <person name="Patwardhan R.P."/>
            <person name="Pitluck S."/>
            <person name="Pritham E.J."/>
            <person name="Rechtsteiner A."/>
            <person name="Rho M."/>
            <person name="Rogozin I.B."/>
            <person name="Sakarya O."/>
            <person name="Salamov A."/>
            <person name="Schaack S."/>
            <person name="Shapiro H."/>
            <person name="Shiga Y."/>
            <person name="Skalitzky C."/>
            <person name="Smith Z."/>
            <person name="Souvorov A."/>
            <person name="Sung W."/>
            <person name="Tang Z."/>
            <person name="Tsuchiya D."/>
            <person name="Tu H."/>
            <person name="Vos H."/>
            <person name="Wang M."/>
            <person name="Wolf Y.I."/>
            <person name="Yamagata H."/>
            <person name="Yamada T."/>
            <person name="Ye Y."/>
            <person name="Shaw J.R."/>
            <person name="Andrews J."/>
            <person name="Crease T.J."/>
            <person name="Tang H."/>
            <person name="Lucas S.M."/>
            <person name="Robertson H.M."/>
            <person name="Bork P."/>
            <person name="Koonin E.V."/>
            <person name="Zdobnov E.M."/>
            <person name="Grigoriev I.V."/>
            <person name="Lynch M."/>
            <person name="Boore J.L."/>
        </authorList>
    </citation>
    <scope>NUCLEOTIDE SEQUENCE [LARGE SCALE GENOMIC DNA]</scope>
</reference>
<feature type="compositionally biased region" description="Acidic residues" evidence="1">
    <location>
        <begin position="314"/>
        <end position="327"/>
    </location>
</feature>
<dbReference type="STRING" id="6669.E9G1Q3"/>
<keyword evidence="2" id="KW-0732">Signal</keyword>
<dbReference type="EMBL" id="GL732529">
    <property type="protein sequence ID" value="EFX86536.1"/>
    <property type="molecule type" value="Genomic_DNA"/>
</dbReference>
<feature type="compositionally biased region" description="Pro residues" evidence="1">
    <location>
        <begin position="191"/>
        <end position="203"/>
    </location>
</feature>
<name>E9G1Q3_DAPPU</name>
<feature type="compositionally biased region" description="Pro residues" evidence="1">
    <location>
        <begin position="218"/>
        <end position="230"/>
    </location>
</feature>
<feature type="signal peptide" evidence="2">
    <location>
        <begin position="1"/>
        <end position="28"/>
    </location>
</feature>
<dbReference type="Proteomes" id="UP000000305">
    <property type="component" value="Unassembled WGS sequence"/>
</dbReference>
<dbReference type="PANTHER" id="PTHR34008:SF2">
    <property type="entry name" value="REPETITIVE PROLINE-RICH CELL WALL PROTEIN 1"/>
    <property type="match status" value="1"/>
</dbReference>
<dbReference type="HOGENOM" id="CLU_546614_0_0_1"/>
<gene>
    <name evidence="3" type="ORF">DAPPUDRAFT_307844</name>
</gene>
<feature type="region of interest" description="Disordered" evidence="1">
    <location>
        <begin position="64"/>
        <end position="411"/>
    </location>
</feature>
<feature type="chain" id="PRO_5003239943" description="Extensin" evidence="2">
    <location>
        <begin position="29"/>
        <end position="499"/>
    </location>
</feature>
<evidence type="ECO:0000256" key="1">
    <source>
        <dbReference type="SAM" id="MobiDB-lite"/>
    </source>
</evidence>
<feature type="compositionally biased region" description="Pro residues" evidence="1">
    <location>
        <begin position="101"/>
        <end position="112"/>
    </location>
</feature>
<sequence>MRLNGFFKFLAPAVMLAGLSLLALTVAADRRLDDLTQEIDARDGSSPYTGAGQRSMKLLGKFKRTKSQSYAPPKSHQKPKYHPPPQYGPPIQYATPHHGPVAPPQYAPPHYGPPKQEYGPPKHQYGPPKHQHGPPKHQPGPPNHQYGPPKPEYGPPKPQYGPSKGNYRAPTPAYGPPQPAYQQPSSAYAKPQPPAYAAAPPPQQQVYVQPSPDYSQPPYSPAPPPPPPPSVAYAPLPIAPPAYSSPSITYGAIEPPQTDYNQPPLTLGYNSPSTNDDDDDDSRESTSSDGSSASNYNAPAPHHHYEPAEPKPSDDDDVKDVSDDQVEEAPVAVFVATESSVPPKQTEFVPSYPHYSDDTDNNQPETDDSPKQSGYASSIPNHSVQETDNNHPVAAEEPQKETEPEIISPVAEVTTIDEIPTISPPGSADEALAYSPNFDDNSAFPDSTDHDFSSLFNFPSHFYKQTDNGADANKGNDFGFFQLGIFPKTSSFFEQNYNG</sequence>
<dbReference type="InParanoid" id="E9G1Q3"/>